<comment type="caution">
    <text evidence="1">The sequence shown here is derived from an EMBL/GenBank/DDBJ whole genome shotgun (WGS) entry which is preliminary data.</text>
</comment>
<keyword evidence="2" id="KW-1185">Reference proteome</keyword>
<protein>
    <submittedName>
        <fullName evidence="1">Uncharacterized protein</fullName>
    </submittedName>
</protein>
<evidence type="ECO:0000313" key="1">
    <source>
        <dbReference type="EMBL" id="KAK9032215.1"/>
    </source>
</evidence>
<dbReference type="Proteomes" id="UP001396334">
    <property type="component" value="Unassembled WGS sequence"/>
</dbReference>
<evidence type="ECO:0000313" key="2">
    <source>
        <dbReference type="Proteomes" id="UP001396334"/>
    </source>
</evidence>
<name>A0ABR2T404_9ROSI</name>
<dbReference type="EMBL" id="JBBPBN010000009">
    <property type="protein sequence ID" value="KAK9032215.1"/>
    <property type="molecule type" value="Genomic_DNA"/>
</dbReference>
<sequence length="119" mass="13573">MEKDISLHMIYQNRFNTISGTKNFRNTVCSRIFSDILQHVMGSTSQVSPNQPLVSPDFPHSLFGSVTIMPRAMDPDFPIGGLWGWRPSNNVTEDDRTLFPTGVFCFRRRNKGALHRDLC</sequence>
<organism evidence="1 2">
    <name type="scientific">Hibiscus sabdariffa</name>
    <name type="common">roselle</name>
    <dbReference type="NCBI Taxonomy" id="183260"/>
    <lineage>
        <taxon>Eukaryota</taxon>
        <taxon>Viridiplantae</taxon>
        <taxon>Streptophyta</taxon>
        <taxon>Embryophyta</taxon>
        <taxon>Tracheophyta</taxon>
        <taxon>Spermatophyta</taxon>
        <taxon>Magnoliopsida</taxon>
        <taxon>eudicotyledons</taxon>
        <taxon>Gunneridae</taxon>
        <taxon>Pentapetalae</taxon>
        <taxon>rosids</taxon>
        <taxon>malvids</taxon>
        <taxon>Malvales</taxon>
        <taxon>Malvaceae</taxon>
        <taxon>Malvoideae</taxon>
        <taxon>Hibiscus</taxon>
    </lineage>
</organism>
<proteinExistence type="predicted"/>
<reference evidence="1 2" key="1">
    <citation type="journal article" date="2024" name="G3 (Bethesda)">
        <title>Genome assembly of Hibiscus sabdariffa L. provides insights into metabolisms of medicinal natural products.</title>
        <authorList>
            <person name="Kim T."/>
        </authorList>
    </citation>
    <scope>NUCLEOTIDE SEQUENCE [LARGE SCALE GENOMIC DNA]</scope>
    <source>
        <strain evidence="1">TK-2024</strain>
        <tissue evidence="1">Old leaves</tissue>
    </source>
</reference>
<gene>
    <name evidence="1" type="ORF">V6N11_056490</name>
</gene>
<accession>A0ABR2T404</accession>